<dbReference type="GO" id="GO:0000287">
    <property type="term" value="F:magnesium ion binding"/>
    <property type="evidence" value="ECO:0007669"/>
    <property type="project" value="InterPro"/>
</dbReference>
<evidence type="ECO:0000256" key="4">
    <source>
        <dbReference type="ARBA" id="ARBA00022723"/>
    </source>
</evidence>
<evidence type="ECO:0000256" key="3">
    <source>
        <dbReference type="ARBA" id="ARBA00012643"/>
    </source>
</evidence>
<keyword evidence="8" id="KW-0546">Nucleotide metabolism</keyword>
<organism evidence="9">
    <name type="scientific">Ditylum brightwellii</name>
    <dbReference type="NCBI Taxonomy" id="49249"/>
    <lineage>
        <taxon>Eukaryota</taxon>
        <taxon>Sar</taxon>
        <taxon>Stramenopiles</taxon>
        <taxon>Ochrophyta</taxon>
        <taxon>Bacillariophyta</taxon>
        <taxon>Mediophyceae</taxon>
        <taxon>Lithodesmiophycidae</taxon>
        <taxon>Lithodesmiales</taxon>
        <taxon>Lithodesmiaceae</taxon>
        <taxon>Ditylum</taxon>
    </lineage>
</organism>
<dbReference type="Pfam" id="PF05822">
    <property type="entry name" value="UMPH-1"/>
    <property type="match status" value="1"/>
</dbReference>
<reference evidence="9" key="1">
    <citation type="submission" date="2021-01" db="EMBL/GenBank/DDBJ databases">
        <authorList>
            <person name="Corre E."/>
            <person name="Pelletier E."/>
            <person name="Niang G."/>
            <person name="Scheremetjew M."/>
            <person name="Finn R."/>
            <person name="Kale V."/>
            <person name="Holt S."/>
            <person name="Cochrane G."/>
            <person name="Meng A."/>
            <person name="Brown T."/>
            <person name="Cohen L."/>
        </authorList>
    </citation>
    <scope>NUCLEOTIDE SEQUENCE</scope>
    <source>
        <strain evidence="9">GSO104</strain>
    </source>
</reference>
<name>A0A7S4T6G2_9STRA</name>
<comment type="similarity">
    <text evidence="2">Belongs to the pyrimidine 5'-nucleotidase family.</text>
</comment>
<dbReference type="EMBL" id="HBNS01058466">
    <property type="protein sequence ID" value="CAE4663662.1"/>
    <property type="molecule type" value="Transcribed_RNA"/>
</dbReference>
<evidence type="ECO:0000313" key="9">
    <source>
        <dbReference type="EMBL" id="CAE4663662.1"/>
    </source>
</evidence>
<evidence type="ECO:0000256" key="7">
    <source>
        <dbReference type="ARBA" id="ARBA00022842"/>
    </source>
</evidence>
<dbReference type="Gene3D" id="3.40.50.1000">
    <property type="entry name" value="HAD superfamily/HAD-like"/>
    <property type="match status" value="1"/>
</dbReference>
<evidence type="ECO:0000256" key="6">
    <source>
        <dbReference type="ARBA" id="ARBA00022801"/>
    </source>
</evidence>
<dbReference type="SUPFAM" id="SSF56784">
    <property type="entry name" value="HAD-like"/>
    <property type="match status" value="1"/>
</dbReference>
<sequence>MTITQCGDDSTNPSAINQQQGNEKTIKTSFLQHKNREATNKKCHEIISDGISNLHVILDFDHTLTAYHDNNGNVCYECHDMLYNGPLCQKTGENDEKKTNCRYNATFHSDISSIWADMKTGRLPPGQREWWDRFHDSMIRNKVTKQDIKDSVDCSNTILRPGAVEVLDWLRRFNVPTTIVSAGITFIITEFLEKHDLLYDNIKIVANVPIWGKDDVTAGWKEPLVISRNKAQVLKYLGFDNDGVALETENSNSATNGHENPSFVPKSNVILAGNSIGDSKCLGGVNCKQSLAFGFLHIDIETKAFRVDEEDDTNELPLMEKMSSSSTACEFALSKEGNKELENFLQHYDVVSCGHGMDFQYILNLFEEMEMNERAT</sequence>
<dbReference type="EC" id="3.1.3.5" evidence="3"/>
<gene>
    <name evidence="9" type="ORF">DBRI00130_LOCUS42047</name>
</gene>
<keyword evidence="5" id="KW-0547">Nucleotide-binding</keyword>
<keyword evidence="4" id="KW-0479">Metal-binding</keyword>
<dbReference type="PANTHER" id="PTHR13045">
    <property type="entry name" value="5'-NUCLEOTIDASE"/>
    <property type="match status" value="1"/>
</dbReference>
<evidence type="ECO:0000256" key="1">
    <source>
        <dbReference type="ARBA" id="ARBA00000815"/>
    </source>
</evidence>
<dbReference type="GO" id="GO:0008253">
    <property type="term" value="F:5'-nucleotidase activity"/>
    <property type="evidence" value="ECO:0007669"/>
    <property type="project" value="UniProtKB-EC"/>
</dbReference>
<dbReference type="InterPro" id="IPR006434">
    <property type="entry name" value="Pyrimidine_nucleotidase_eu"/>
</dbReference>
<accession>A0A7S4T6G2</accession>
<dbReference type="PANTHER" id="PTHR13045:SF0">
    <property type="entry name" value="7-METHYLGUANOSINE PHOSPHATE-SPECIFIC 5'-NUCLEOTIDASE"/>
    <property type="match status" value="1"/>
</dbReference>
<keyword evidence="6" id="KW-0378">Hydrolase</keyword>
<evidence type="ECO:0000256" key="5">
    <source>
        <dbReference type="ARBA" id="ARBA00022741"/>
    </source>
</evidence>
<dbReference type="Gene3D" id="1.10.150.340">
    <property type="entry name" value="Pyrimidine 5'-nucleotidase (UMPH-1), N-terminal domain"/>
    <property type="match status" value="1"/>
</dbReference>
<dbReference type="AlphaFoldDB" id="A0A7S4T6G2"/>
<evidence type="ECO:0000256" key="8">
    <source>
        <dbReference type="ARBA" id="ARBA00023080"/>
    </source>
</evidence>
<proteinExistence type="inferred from homology"/>
<keyword evidence="7" id="KW-0460">Magnesium</keyword>
<dbReference type="GO" id="GO:0005737">
    <property type="term" value="C:cytoplasm"/>
    <property type="evidence" value="ECO:0007669"/>
    <property type="project" value="InterPro"/>
</dbReference>
<dbReference type="InterPro" id="IPR036412">
    <property type="entry name" value="HAD-like_sf"/>
</dbReference>
<protein>
    <recommendedName>
        <fullName evidence="3">5'-nucleotidase</fullName>
        <ecNumber evidence="3">3.1.3.5</ecNumber>
    </recommendedName>
</protein>
<dbReference type="GO" id="GO:0000166">
    <property type="term" value="F:nucleotide binding"/>
    <property type="evidence" value="ECO:0007669"/>
    <property type="project" value="UniProtKB-KW"/>
</dbReference>
<evidence type="ECO:0000256" key="2">
    <source>
        <dbReference type="ARBA" id="ARBA00008389"/>
    </source>
</evidence>
<dbReference type="InterPro" id="IPR023214">
    <property type="entry name" value="HAD_sf"/>
</dbReference>
<comment type="catalytic activity">
    <reaction evidence="1">
        <text>a ribonucleoside 5'-phosphate + H2O = a ribonucleoside + phosphate</text>
        <dbReference type="Rhea" id="RHEA:12484"/>
        <dbReference type="ChEBI" id="CHEBI:15377"/>
        <dbReference type="ChEBI" id="CHEBI:18254"/>
        <dbReference type="ChEBI" id="CHEBI:43474"/>
        <dbReference type="ChEBI" id="CHEBI:58043"/>
        <dbReference type="EC" id="3.1.3.5"/>
    </reaction>
</comment>
<dbReference type="GO" id="GO:0009117">
    <property type="term" value="P:nucleotide metabolic process"/>
    <property type="evidence" value="ECO:0007669"/>
    <property type="project" value="UniProtKB-KW"/>
</dbReference>